<dbReference type="RefSeq" id="WP_035313979.1">
    <property type="nucleotide sequence ID" value="NZ_AODH01000016.1"/>
</dbReference>
<accession>W7CUT1</accession>
<evidence type="ECO:0000256" key="2">
    <source>
        <dbReference type="ARBA" id="ARBA00022692"/>
    </source>
</evidence>
<comment type="caution">
    <text evidence="6">The sequence shown here is derived from an EMBL/GenBank/DDBJ whole genome shotgun (WGS) entry which is preliminary data.</text>
</comment>
<proteinExistence type="predicted"/>
<evidence type="ECO:0000256" key="3">
    <source>
        <dbReference type="ARBA" id="ARBA00022989"/>
    </source>
</evidence>
<dbReference type="EMBL" id="AODH01000016">
    <property type="protein sequence ID" value="EUJ40682.1"/>
    <property type="molecule type" value="Genomic_DNA"/>
</dbReference>
<comment type="subcellular location">
    <subcellularLocation>
        <location evidence="1">Membrane</location>
        <topology evidence="1">Multi-pass membrane protein</topology>
    </subcellularLocation>
</comment>
<dbReference type="InterPro" id="IPR032808">
    <property type="entry name" value="DoxX"/>
</dbReference>
<dbReference type="PANTHER" id="PTHR39157:SF1">
    <property type="entry name" value="DOXX FAMILY PROTEIN"/>
    <property type="match status" value="1"/>
</dbReference>
<keyword evidence="3 5" id="KW-1133">Transmembrane helix</keyword>
<keyword evidence="7" id="KW-1185">Reference proteome</keyword>
<keyword evidence="2 5" id="KW-0812">Transmembrane</keyword>
<sequence>MLNWLRTNKIAMAILTVLRVYLGYQWLSSGFGKITGDTAFSAGGLINNIVANPVTGPEGNALYPAYNWFIETFAAGNVELFSFLVMWGELLIGLGLIVGLFTKTAVFFGMVMNFAFLFGGTVSVNPLYILIGFFIIVGGQNAGKIGLDFYFRKFIASKAKSTR</sequence>
<dbReference type="Proteomes" id="UP000019243">
    <property type="component" value="Unassembled WGS sequence"/>
</dbReference>
<keyword evidence="4 5" id="KW-0472">Membrane</keyword>
<evidence type="ECO:0008006" key="8">
    <source>
        <dbReference type="Google" id="ProtNLM"/>
    </source>
</evidence>
<evidence type="ECO:0000313" key="7">
    <source>
        <dbReference type="Proteomes" id="UP000019243"/>
    </source>
</evidence>
<name>W7CUT1_9LIST</name>
<protein>
    <recommendedName>
        <fullName evidence="8">DoxX family protein</fullName>
    </recommendedName>
</protein>
<dbReference type="GO" id="GO:0016020">
    <property type="term" value="C:membrane"/>
    <property type="evidence" value="ECO:0007669"/>
    <property type="project" value="UniProtKB-SubCell"/>
</dbReference>
<feature type="transmembrane region" description="Helical" evidence="5">
    <location>
        <begin position="114"/>
        <end position="137"/>
    </location>
</feature>
<dbReference type="OrthoDB" id="26941at2"/>
<dbReference type="PANTHER" id="PTHR39157">
    <property type="entry name" value="INTEGRAL MEMBRANE PROTEIN-RELATED"/>
    <property type="match status" value="1"/>
</dbReference>
<organism evidence="6 7">
    <name type="scientific">Brochothrix campestris FSL F6-1037</name>
    <dbReference type="NCBI Taxonomy" id="1265861"/>
    <lineage>
        <taxon>Bacteria</taxon>
        <taxon>Bacillati</taxon>
        <taxon>Bacillota</taxon>
        <taxon>Bacilli</taxon>
        <taxon>Bacillales</taxon>
        <taxon>Listeriaceae</taxon>
        <taxon>Brochothrix</taxon>
    </lineage>
</organism>
<dbReference type="STRING" id="1265861.BCAMP_04812"/>
<dbReference type="AlphaFoldDB" id="W7CUT1"/>
<evidence type="ECO:0000256" key="5">
    <source>
        <dbReference type="SAM" id="Phobius"/>
    </source>
</evidence>
<dbReference type="PATRIC" id="fig|1265861.3.peg.949"/>
<feature type="transmembrane region" description="Helical" evidence="5">
    <location>
        <begin position="80"/>
        <end position="102"/>
    </location>
</feature>
<evidence type="ECO:0000256" key="1">
    <source>
        <dbReference type="ARBA" id="ARBA00004141"/>
    </source>
</evidence>
<gene>
    <name evidence="6" type="ORF">BCAMP_04812</name>
</gene>
<evidence type="ECO:0000313" key="6">
    <source>
        <dbReference type="EMBL" id="EUJ40682.1"/>
    </source>
</evidence>
<evidence type="ECO:0000256" key="4">
    <source>
        <dbReference type="ARBA" id="ARBA00023136"/>
    </source>
</evidence>
<reference evidence="6 7" key="1">
    <citation type="submission" date="2012-12" db="EMBL/GenBank/DDBJ databases">
        <title>Novel taxa of Listeriaceae from agricultural environments in the United States.</title>
        <authorList>
            <person name="den Bakker H.C."/>
            <person name="Allred A."/>
            <person name="Warchocki S."/>
            <person name="Wright E.M."/>
            <person name="Burrell A."/>
            <person name="Nightingale K.K."/>
            <person name="Kephart D."/>
            <person name="Wiedmann M."/>
        </authorList>
    </citation>
    <scope>NUCLEOTIDE SEQUENCE [LARGE SCALE GENOMIC DNA]</scope>
    <source>
        <strain evidence="6 7">FSL F6-1037</strain>
    </source>
</reference>
<dbReference type="Pfam" id="PF07681">
    <property type="entry name" value="DoxX"/>
    <property type="match status" value="1"/>
</dbReference>